<evidence type="ECO:0000313" key="1">
    <source>
        <dbReference type="EMBL" id="KGN51185.1"/>
    </source>
</evidence>
<proteinExistence type="predicted"/>
<gene>
    <name evidence="1" type="ORF">Csa_5G484660</name>
</gene>
<protein>
    <submittedName>
        <fullName evidence="1">Uncharacterized protein</fullName>
    </submittedName>
</protein>
<evidence type="ECO:0000313" key="2">
    <source>
        <dbReference type="Proteomes" id="UP000029981"/>
    </source>
</evidence>
<reference evidence="1 2" key="3">
    <citation type="journal article" date="2010" name="BMC Genomics">
        <title>Transcriptome sequencing and comparative analysis of cucumber flowers with different sex types.</title>
        <authorList>
            <person name="Guo S."/>
            <person name="Zheng Y."/>
            <person name="Joung J.G."/>
            <person name="Liu S."/>
            <person name="Zhang Z."/>
            <person name="Crasta O.R."/>
            <person name="Sobral B.W."/>
            <person name="Xu Y."/>
            <person name="Huang S."/>
            <person name="Fei Z."/>
        </authorList>
    </citation>
    <scope>NUCLEOTIDE SEQUENCE [LARGE SCALE GENOMIC DNA]</scope>
    <source>
        <strain evidence="2">cv. 9930</strain>
    </source>
</reference>
<organism evidence="1 2">
    <name type="scientific">Cucumis sativus</name>
    <name type="common">Cucumber</name>
    <dbReference type="NCBI Taxonomy" id="3659"/>
    <lineage>
        <taxon>Eukaryota</taxon>
        <taxon>Viridiplantae</taxon>
        <taxon>Streptophyta</taxon>
        <taxon>Embryophyta</taxon>
        <taxon>Tracheophyta</taxon>
        <taxon>Spermatophyta</taxon>
        <taxon>Magnoliopsida</taxon>
        <taxon>eudicotyledons</taxon>
        <taxon>Gunneridae</taxon>
        <taxon>Pentapetalae</taxon>
        <taxon>rosids</taxon>
        <taxon>fabids</taxon>
        <taxon>Cucurbitales</taxon>
        <taxon>Cucurbitaceae</taxon>
        <taxon>Benincaseae</taxon>
        <taxon>Cucumis</taxon>
    </lineage>
</organism>
<dbReference type="EMBL" id="CM002926">
    <property type="protein sequence ID" value="KGN51185.1"/>
    <property type="molecule type" value="Genomic_DNA"/>
</dbReference>
<reference evidence="1 2" key="2">
    <citation type="journal article" date="2009" name="PLoS ONE">
        <title>An integrated genetic and cytogenetic map of the cucumber genome.</title>
        <authorList>
            <person name="Ren Y."/>
            <person name="Zhang Z."/>
            <person name="Liu J."/>
            <person name="Staub J.E."/>
            <person name="Han Y."/>
            <person name="Cheng Z."/>
            <person name="Li X."/>
            <person name="Lu J."/>
            <person name="Miao H."/>
            <person name="Kang H."/>
            <person name="Xie B."/>
            <person name="Gu X."/>
            <person name="Wang X."/>
            <person name="Du Y."/>
            <person name="Jin W."/>
            <person name="Huang S."/>
        </authorList>
    </citation>
    <scope>NUCLEOTIDE SEQUENCE [LARGE SCALE GENOMIC DNA]</scope>
    <source>
        <strain evidence="2">cv. 9930</strain>
    </source>
</reference>
<sequence>MFLHLRLLENRIIFKKLPSFIPSSSSSFLLLLLLLLIEFSSFFIAFPSQTLVLHKLLLIHTNSAIHLKFSSHLLLPCRSSLNQRV</sequence>
<reference evidence="1 2" key="4">
    <citation type="journal article" date="2011" name="BMC Genomics">
        <title>RNA-Seq improves annotation of protein-coding genes in the cucumber genome.</title>
        <authorList>
            <person name="Li Z."/>
            <person name="Zhang Z."/>
            <person name="Yan P."/>
            <person name="Huang S."/>
            <person name="Fei Z."/>
            <person name="Lin K."/>
        </authorList>
    </citation>
    <scope>NUCLEOTIDE SEQUENCE [LARGE SCALE GENOMIC DNA]</scope>
    <source>
        <strain evidence="2">cv. 9930</strain>
    </source>
</reference>
<dbReference type="AlphaFoldDB" id="A0A0A0KNH0"/>
<accession>A0A0A0KNH0</accession>
<dbReference type="Gramene" id="KGN51185">
    <property type="protein sequence ID" value="KGN51185"/>
    <property type="gene ID" value="Csa_5G484660"/>
</dbReference>
<reference evidence="1 2" key="1">
    <citation type="journal article" date="2009" name="Nat. Genet.">
        <title>The genome of the cucumber, Cucumis sativus L.</title>
        <authorList>
            <person name="Huang S."/>
            <person name="Li R."/>
            <person name="Zhang Z."/>
            <person name="Li L."/>
            <person name="Gu X."/>
            <person name="Fan W."/>
            <person name="Lucas W.J."/>
            <person name="Wang X."/>
            <person name="Xie B."/>
            <person name="Ni P."/>
            <person name="Ren Y."/>
            <person name="Zhu H."/>
            <person name="Li J."/>
            <person name="Lin K."/>
            <person name="Jin W."/>
            <person name="Fei Z."/>
            <person name="Li G."/>
            <person name="Staub J."/>
            <person name="Kilian A."/>
            <person name="van der Vossen E.A."/>
            <person name="Wu Y."/>
            <person name="Guo J."/>
            <person name="He J."/>
            <person name="Jia Z."/>
            <person name="Ren Y."/>
            <person name="Tian G."/>
            <person name="Lu Y."/>
            <person name="Ruan J."/>
            <person name="Qian W."/>
            <person name="Wang M."/>
            <person name="Huang Q."/>
            <person name="Li B."/>
            <person name="Xuan Z."/>
            <person name="Cao J."/>
            <person name="Asan"/>
            <person name="Wu Z."/>
            <person name="Zhang J."/>
            <person name="Cai Q."/>
            <person name="Bai Y."/>
            <person name="Zhao B."/>
            <person name="Han Y."/>
            <person name="Li Y."/>
            <person name="Li X."/>
            <person name="Wang S."/>
            <person name="Shi Q."/>
            <person name="Liu S."/>
            <person name="Cho W.K."/>
            <person name="Kim J.Y."/>
            <person name="Xu Y."/>
            <person name="Heller-Uszynska K."/>
            <person name="Miao H."/>
            <person name="Cheng Z."/>
            <person name="Zhang S."/>
            <person name="Wu J."/>
            <person name="Yang Y."/>
            <person name="Kang H."/>
            <person name="Li M."/>
            <person name="Liang H."/>
            <person name="Ren X."/>
            <person name="Shi Z."/>
            <person name="Wen M."/>
            <person name="Jian M."/>
            <person name="Yang H."/>
            <person name="Zhang G."/>
            <person name="Yang Z."/>
            <person name="Chen R."/>
            <person name="Liu S."/>
            <person name="Li J."/>
            <person name="Ma L."/>
            <person name="Liu H."/>
            <person name="Zhou Y."/>
            <person name="Zhao J."/>
            <person name="Fang X."/>
            <person name="Li G."/>
            <person name="Fang L."/>
            <person name="Li Y."/>
            <person name="Liu D."/>
            <person name="Zheng H."/>
            <person name="Zhang Y."/>
            <person name="Qin N."/>
            <person name="Li Z."/>
            <person name="Yang G."/>
            <person name="Yang S."/>
            <person name="Bolund L."/>
            <person name="Kristiansen K."/>
            <person name="Zheng H."/>
            <person name="Li S."/>
            <person name="Zhang X."/>
            <person name="Yang H."/>
            <person name="Wang J."/>
            <person name="Sun R."/>
            <person name="Zhang B."/>
            <person name="Jiang S."/>
            <person name="Wang J."/>
            <person name="Du Y."/>
            <person name="Li S."/>
        </authorList>
    </citation>
    <scope>NUCLEOTIDE SEQUENCE [LARGE SCALE GENOMIC DNA]</scope>
    <source>
        <strain evidence="2">cv. 9930</strain>
    </source>
</reference>
<keyword evidence="2" id="KW-1185">Reference proteome</keyword>
<name>A0A0A0KNH0_CUCSA</name>
<dbReference type="Proteomes" id="UP000029981">
    <property type="component" value="Chromosome 5"/>
</dbReference>